<keyword evidence="1" id="KW-0812">Transmembrane</keyword>
<dbReference type="AlphaFoldDB" id="A0A7T7BML9"/>
<accession>A0A7T7BML9</accession>
<keyword evidence="1" id="KW-1133">Transmembrane helix</keyword>
<dbReference type="Proteomes" id="UP000595662">
    <property type="component" value="Chromosome 4"/>
</dbReference>
<evidence type="ECO:0000256" key="1">
    <source>
        <dbReference type="SAM" id="Phobius"/>
    </source>
</evidence>
<proteinExistence type="predicted"/>
<gene>
    <name evidence="2" type="ORF">Pdw03_0262</name>
</gene>
<name>A0A7T7BML9_PENDI</name>
<keyword evidence="1" id="KW-0472">Membrane</keyword>
<sequence length="96" mass="11021">MHGAELDRPSCHRQHFLPHSELRTTFVFFISLFLVIPSIPSFVLYSFVYAVSGAWCPFANTSRHSIDRSSQLCDLVPRDKTLNHLQIIVAVRVHIE</sequence>
<dbReference type="EMBL" id="CP060777">
    <property type="protein sequence ID" value="QQK45364.1"/>
    <property type="molecule type" value="Genomic_DNA"/>
</dbReference>
<feature type="transmembrane region" description="Helical" evidence="1">
    <location>
        <begin position="26"/>
        <end position="48"/>
    </location>
</feature>
<organism evidence="2 3">
    <name type="scientific">Penicillium digitatum</name>
    <name type="common">Green mold</name>
    <dbReference type="NCBI Taxonomy" id="36651"/>
    <lineage>
        <taxon>Eukaryota</taxon>
        <taxon>Fungi</taxon>
        <taxon>Dikarya</taxon>
        <taxon>Ascomycota</taxon>
        <taxon>Pezizomycotina</taxon>
        <taxon>Eurotiomycetes</taxon>
        <taxon>Eurotiomycetidae</taxon>
        <taxon>Eurotiales</taxon>
        <taxon>Aspergillaceae</taxon>
        <taxon>Penicillium</taxon>
    </lineage>
</organism>
<evidence type="ECO:0000313" key="2">
    <source>
        <dbReference type="EMBL" id="QQK45364.1"/>
    </source>
</evidence>
<dbReference type="RefSeq" id="XP_065957279.1">
    <property type="nucleotide sequence ID" value="XM_066099552.1"/>
</dbReference>
<dbReference type="GeneID" id="90952125"/>
<evidence type="ECO:0000313" key="3">
    <source>
        <dbReference type="Proteomes" id="UP000595662"/>
    </source>
</evidence>
<protein>
    <submittedName>
        <fullName evidence="2">Uncharacterized protein</fullName>
    </submittedName>
</protein>
<reference evidence="2 3" key="1">
    <citation type="submission" date="2020-08" db="EMBL/GenBank/DDBJ databases">
        <title>The completed genome sequence of the pathogenic ascomycete fungus Penicillium digitatum.</title>
        <authorList>
            <person name="Wang M."/>
        </authorList>
    </citation>
    <scope>NUCLEOTIDE SEQUENCE [LARGE SCALE GENOMIC DNA]</scope>
    <source>
        <strain evidence="2 3">PdW03</strain>
    </source>
</reference>